<gene>
    <name evidence="16" type="ORF">KME65_11920</name>
</gene>
<feature type="region of interest" description="Disordered" evidence="11">
    <location>
        <begin position="1104"/>
        <end position="1138"/>
    </location>
</feature>
<dbReference type="GO" id="GO:0005737">
    <property type="term" value="C:cytoplasm"/>
    <property type="evidence" value="ECO:0007669"/>
    <property type="project" value="InterPro"/>
</dbReference>
<evidence type="ECO:0000313" key="17">
    <source>
        <dbReference type="Proteomes" id="UP000770889"/>
    </source>
</evidence>
<dbReference type="SUPFAM" id="SSF47226">
    <property type="entry name" value="Histidine-containing phosphotransfer domain, HPT domain"/>
    <property type="match status" value="7"/>
</dbReference>
<evidence type="ECO:0000256" key="7">
    <source>
        <dbReference type="ARBA" id="ARBA00023012"/>
    </source>
</evidence>
<dbReference type="Pfam" id="PF01584">
    <property type="entry name" value="CheW"/>
    <property type="match status" value="1"/>
</dbReference>
<evidence type="ECO:0000256" key="6">
    <source>
        <dbReference type="ARBA" id="ARBA00022777"/>
    </source>
</evidence>
<dbReference type="InterPro" id="IPR058661">
    <property type="entry name" value="FimL_2nd"/>
</dbReference>
<protein>
    <recommendedName>
        <fullName evidence="3">Chemotaxis protein CheA</fullName>
        <ecNumber evidence="2">2.7.13.3</ecNumber>
    </recommendedName>
</protein>
<feature type="compositionally biased region" description="Acidic residues" evidence="11">
    <location>
        <begin position="1119"/>
        <end position="1136"/>
    </location>
</feature>
<feature type="domain" description="HPt" evidence="15">
    <location>
        <begin position="1243"/>
        <end position="1347"/>
    </location>
</feature>
<dbReference type="InterPro" id="IPR037006">
    <property type="entry name" value="CheA-like_homodim_sf"/>
</dbReference>
<evidence type="ECO:0000256" key="10">
    <source>
        <dbReference type="PROSITE-ProRule" id="PRU00169"/>
    </source>
</evidence>
<dbReference type="InterPro" id="IPR004358">
    <property type="entry name" value="Sig_transdc_His_kin-like_C"/>
</dbReference>
<evidence type="ECO:0000256" key="8">
    <source>
        <dbReference type="ARBA" id="ARBA00035100"/>
    </source>
</evidence>
<dbReference type="PROSITE" id="PS50109">
    <property type="entry name" value="HIS_KIN"/>
    <property type="match status" value="1"/>
</dbReference>
<feature type="modified residue" description="Phosphohistidine" evidence="9">
    <location>
        <position position="1290"/>
    </location>
</feature>
<dbReference type="InterPro" id="IPR036641">
    <property type="entry name" value="HPT_dom_sf"/>
</dbReference>
<dbReference type="Pfam" id="PF01627">
    <property type="entry name" value="Hpt"/>
    <property type="match status" value="5"/>
</dbReference>
<comment type="caution">
    <text evidence="16">The sequence shown here is derived from an EMBL/GenBank/DDBJ whole genome shotgun (WGS) entry which is preliminary data.</text>
</comment>
<evidence type="ECO:0000313" key="16">
    <source>
        <dbReference type="EMBL" id="MBT2989662.1"/>
    </source>
</evidence>
<evidence type="ECO:0000259" key="12">
    <source>
        <dbReference type="PROSITE" id="PS50109"/>
    </source>
</evidence>
<dbReference type="Gene3D" id="3.30.565.10">
    <property type="entry name" value="Histidine kinase-like ATPase, C-terminal domain"/>
    <property type="match status" value="1"/>
</dbReference>
<keyword evidence="5" id="KW-0808">Transferase</keyword>
<evidence type="ECO:0000256" key="9">
    <source>
        <dbReference type="PROSITE-ProRule" id="PRU00110"/>
    </source>
</evidence>
<feature type="domain" description="HPt" evidence="15">
    <location>
        <begin position="1425"/>
        <end position="1529"/>
    </location>
</feature>
<dbReference type="SMART" id="SM00387">
    <property type="entry name" value="HATPase_c"/>
    <property type="match status" value="1"/>
</dbReference>
<dbReference type="Gene3D" id="3.40.50.2300">
    <property type="match status" value="1"/>
</dbReference>
<dbReference type="Gene3D" id="2.30.30.40">
    <property type="entry name" value="SH3 Domains"/>
    <property type="match status" value="1"/>
</dbReference>
<dbReference type="GO" id="GO:0000155">
    <property type="term" value="F:phosphorelay sensor kinase activity"/>
    <property type="evidence" value="ECO:0007669"/>
    <property type="project" value="InterPro"/>
</dbReference>
<proteinExistence type="predicted"/>
<keyword evidence="6" id="KW-0418">Kinase</keyword>
<feature type="region of interest" description="Disordered" evidence="11">
    <location>
        <begin position="615"/>
        <end position="654"/>
    </location>
</feature>
<dbReference type="InterPro" id="IPR008207">
    <property type="entry name" value="Sig_transdc_His_kin_Hpt_dom"/>
</dbReference>
<dbReference type="SMART" id="SM01231">
    <property type="entry name" value="H-kinase_dim"/>
    <property type="match status" value="1"/>
</dbReference>
<evidence type="ECO:0000259" key="15">
    <source>
        <dbReference type="PROSITE" id="PS50894"/>
    </source>
</evidence>
<feature type="modified residue" description="Phosphohistidine" evidence="9">
    <location>
        <position position="702"/>
    </location>
</feature>
<feature type="modified residue" description="Phosphohistidine" evidence="9">
    <location>
        <position position="995"/>
    </location>
</feature>
<feature type="domain" description="HPt" evidence="15">
    <location>
        <begin position="1628"/>
        <end position="1732"/>
    </location>
</feature>
<comment type="catalytic activity">
    <reaction evidence="1">
        <text>ATP + protein L-histidine = ADP + protein N-phospho-L-histidine.</text>
        <dbReference type="EC" id="2.7.13.3"/>
    </reaction>
</comment>
<sequence length="2428" mass="268954">MSNAQDFGALNWVKDELDVSIRHARQALEAHVESPGDGSSLAVCGDHLHQIARVLQMVQVYGPSMLAEEMELVVRDMAEGIVRQEEDAAEALMLALIQLPDYLEKLQGGDADIPMIILPLLNDLRAVRDAPLLSEAALFKPEIDTVRADGDANDELPNLVRQIRQKYHLGLLSWYRKRDTVHGWPLLRDVFATLHQHSGTESAHHLFWVAEGLMQGLIEGTIAPGIAVKQLFSRLDRKMKMIIDGGELALVEKPPEALLKNLLYYIARAQSDNAQIKEIKEAYSLDSVMPSEAELTEGRLGLTGSNAELAESIKDAVGNELTRIKDILDLFMRDDKPDMEMLGHLEAPIRKLADTLGMIGQGALRSRLNRQADKVKNFVEQGVLPEEFELMEMAGDILYVESSLSTLHTFQPQSEEGPSEDELVQSLPEGEYQNLIKQTVREAKVEIAKAKEAIISFTEATDDSSVLHNVYECFKRVEGALNMLNLREAAELMSQTGEFIQSYLIDSGQIPERQQLNSLADVVSSIEYYLETLVDGAGDRQEIMAIAQASLSNLVSQGGVEVGQYTEPAESIEIEESADHVEGYELEEEDVSDLEMGASSLQIEQPQPEVDILPREAADMPPGDEAEIQESEGEPEAKAEPLPETEIASADKPMLEDIDPEILEIFTEEAREELATIQQYLPQWQRDQNDSDALTTFRRSFHTLKGSGRLVGAKVIGELAWSVENMLNRLIDETIKVTPDMMDLLNRVVDALPELISCQERGVYPALDVDFIQRQAYALADGKPMPMAEEGREAVDEAAEEVRVEAVDEAAEEVRVEAVDEAAEEVRMEAADEAAEEEPLLEIDTEPSQFAEDESSEGAAEVDEIEAEEGIEAAAVDNQFEGDLEMHLDELLGLEVDTEVSDLSVEDSEVSADTLAAEIDSAADIEDALPGQASEEDILDDYTDSDLEIEIDSELLEVFGEESEEHLLEIEQFITGAKDAKTEVLIPEDVVRACHTLHGSAHMAGITPIAMLSEAMEDYARAMHEQQQVADENSLDLLGGSVAYIRKLLSWLPEESLPEPHVDTYILGLRSALEEIASESLELEPLSEAEPIFPSEEAVSEAAIEAEAEASDERADVAAGDEPDEEAEAEQPDEGSELSAVDALSVEAFDEQAGEAEAEQSDESIEIPDVEELSADAIEELQLEEQAETAAEDIVVPFQLDRDSQAIEAEEEAEQPLELPALEAGESNLLDLASYQLDEQQFEVEGDEELVGIFVEEGRELLDNLEQHYQKWIDSPLDSSLIDEFKRSLHTLKGSSRLAGINPIGDLSHGLENLFERMSRDELKPESSIRSMVRQAIDVLATQIDDADSGSDIHFSTSLLAALESPVIGAETEATALGGTDEESLAEELKEVEEAISEAEHVEPVDTSSYYDEPMSFLHEGDLFEVSEDPELVQIFIEESRELLETLEENYKQWSDTPSDHTTLDGMQRALHTIKGSSRLAGIEPVGDLSHAMESLLNGVLRGHIESSDKVFAISRQAIDLIATQTDDAATSGKVHRGDQLIEQIQLIVDGASLEEDSIEELIDQELQEELETAEEAVDEAGQTEESAADGEDLEIPFESFNLDGINDRAISDTDESFMLMHDEVLLDVGEDEELVQIFIEEAKEFIEHIESSYQQWLDDLDDHTAIEGVQRNLHTLKGSARLAGIMPVGDLSHSVESVMTALAEKEIDPIDTVTDSVRHAIDHLALQIETIAKSGKVPASDTEVEQLQNLLGGEPTPSYTGMVETIQAVPESDGSDETLEEAEEVVETATVLPFNDEIAKLLEPEAKEEDKESFKPTKEQVRVNADLMDRLVNHAGEVSIYRARLEQQNSVLGFNLSELEQTVSRLHTQLRNLEIETEAQIIYRWEREHEDDREKAEFDPLEMDRFSTMQQLSRALMETVNDLGNINEALRDLQRETDTLLLQQSRISTDLQDGLLRTRMVPFAQLVPRMQRLVRQTAGQLSKRANLECFGVEGELDRSILNRMVPVLEHLLRNSVSHGIEYPENRQQAGKQEVGRISLYLDREATDVLITLSDDGRGLDIEAIRKRALEQGMIDANAEISDDDLIQCVLLPGFSTAEEVTQISGRGVGLDVVTSEVKQLGGSLEIDSQPGRGTSFIIRLPLTLAISDALLVRVGEEVYAVPHGSISGVVRIRRQELMTCYEGGQDGFTYGGRRYKVSYLGRMMGMGQHEIPETTRWLPLLLLQTGDHQAALQVDELLGSRQVVVKSMGKQVGSVRWITGGTILADGRVALILDLASLVRMDATHAAAPLSLVRETPEKRAEDRLRVMVVDDSITVRKVTSRLLERHDMDVVTAKDGVEAVALLQEQVPDIMLLDIEMPRMDGFELARHINNSVDYYGLPIIMISSRVGEKHRQRAMDLGVKRCLGKPYQETELLDNINEVLAESRL</sequence>
<accession>A0A944MA74</accession>
<evidence type="ECO:0000256" key="11">
    <source>
        <dbReference type="SAM" id="MobiDB-lite"/>
    </source>
</evidence>
<feature type="domain" description="HPt" evidence="15">
    <location>
        <begin position="655"/>
        <end position="759"/>
    </location>
</feature>
<feature type="modified residue" description="Phosphohistidine" evidence="9">
    <location>
        <position position="1472"/>
    </location>
</feature>
<dbReference type="SUPFAM" id="SSF52172">
    <property type="entry name" value="CheY-like"/>
    <property type="match status" value="1"/>
</dbReference>
<feature type="modified residue" description="4-aspartylphosphate" evidence="10">
    <location>
        <position position="2356"/>
    </location>
</feature>
<comment type="function">
    <text evidence="8">Involved in the transmission of sensory signals from the chemoreceptors to the flagellar motors. CheA is autophosphorylated; it can transfer its phosphate group to either CheB or CheY.</text>
</comment>
<dbReference type="InterPro" id="IPR051315">
    <property type="entry name" value="Bact_Chemotaxis_CheA"/>
</dbReference>
<evidence type="ECO:0000256" key="5">
    <source>
        <dbReference type="ARBA" id="ARBA00022679"/>
    </source>
</evidence>
<dbReference type="InterPro" id="IPR002545">
    <property type="entry name" value="CheW-lke_dom"/>
</dbReference>
<dbReference type="Pfam" id="PF26379">
    <property type="entry name" value="FimL_2nd"/>
    <property type="match status" value="1"/>
</dbReference>
<dbReference type="PROSITE" id="PS50110">
    <property type="entry name" value="RESPONSE_REGULATORY"/>
    <property type="match status" value="1"/>
</dbReference>
<evidence type="ECO:0000259" key="13">
    <source>
        <dbReference type="PROSITE" id="PS50110"/>
    </source>
</evidence>
<dbReference type="PRINTS" id="PR00344">
    <property type="entry name" value="BCTRLSENSOR"/>
</dbReference>
<keyword evidence="4 10" id="KW-0597">Phosphoprotein</keyword>
<dbReference type="InterPro" id="IPR036061">
    <property type="entry name" value="CheW-like_dom_sf"/>
</dbReference>
<dbReference type="PANTHER" id="PTHR43395">
    <property type="entry name" value="SENSOR HISTIDINE KINASE CHEA"/>
    <property type="match status" value="1"/>
</dbReference>
<dbReference type="EMBL" id="JAHHGM010000010">
    <property type="protein sequence ID" value="MBT2989662.1"/>
    <property type="molecule type" value="Genomic_DNA"/>
</dbReference>
<feature type="domain" description="Histidine kinase" evidence="12">
    <location>
        <begin position="1912"/>
        <end position="2145"/>
    </location>
</feature>
<evidence type="ECO:0000256" key="4">
    <source>
        <dbReference type="ARBA" id="ARBA00022553"/>
    </source>
</evidence>
<dbReference type="InterPro" id="IPR005467">
    <property type="entry name" value="His_kinase_dom"/>
</dbReference>
<dbReference type="Pfam" id="PF00072">
    <property type="entry name" value="Response_reg"/>
    <property type="match status" value="1"/>
</dbReference>
<organism evidence="16 17">
    <name type="scientific">Candidatus Thiodiazotropha taylori</name>
    <dbReference type="NCBI Taxonomy" id="2792791"/>
    <lineage>
        <taxon>Bacteria</taxon>
        <taxon>Pseudomonadati</taxon>
        <taxon>Pseudomonadota</taxon>
        <taxon>Gammaproteobacteria</taxon>
        <taxon>Chromatiales</taxon>
        <taxon>Sedimenticolaceae</taxon>
        <taxon>Candidatus Thiodiazotropha</taxon>
    </lineage>
</organism>
<evidence type="ECO:0000256" key="1">
    <source>
        <dbReference type="ARBA" id="ARBA00000085"/>
    </source>
</evidence>
<dbReference type="FunFam" id="3.30.565.10:FF:000016">
    <property type="entry name" value="Chemotaxis protein CheA, putative"/>
    <property type="match status" value="1"/>
</dbReference>
<feature type="domain" description="HPt" evidence="15">
    <location>
        <begin position="948"/>
        <end position="1052"/>
    </location>
</feature>
<dbReference type="InterPro" id="IPR001789">
    <property type="entry name" value="Sig_transdc_resp-reg_receiver"/>
</dbReference>
<feature type="compositionally biased region" description="Acidic residues" evidence="11">
    <location>
        <begin position="622"/>
        <end position="634"/>
    </location>
</feature>
<keyword evidence="7" id="KW-0902">Two-component regulatory system</keyword>
<feature type="modified residue" description="Phosphohistidine" evidence="9">
    <location>
        <position position="1675"/>
    </location>
</feature>
<dbReference type="InterPro" id="IPR003594">
    <property type="entry name" value="HATPase_dom"/>
</dbReference>
<dbReference type="Gene3D" id="1.10.287.560">
    <property type="entry name" value="Histidine kinase CheA-like, homodimeric domain"/>
    <property type="match status" value="1"/>
</dbReference>
<dbReference type="Gene3D" id="1.20.120.160">
    <property type="entry name" value="HPT domain"/>
    <property type="match status" value="5"/>
</dbReference>
<dbReference type="InterPro" id="IPR036890">
    <property type="entry name" value="HATPase_C_sf"/>
</dbReference>
<dbReference type="Proteomes" id="UP000770889">
    <property type="component" value="Unassembled WGS sequence"/>
</dbReference>
<evidence type="ECO:0000259" key="14">
    <source>
        <dbReference type="PROSITE" id="PS50851"/>
    </source>
</evidence>
<dbReference type="CDD" id="cd00088">
    <property type="entry name" value="HPT"/>
    <property type="match status" value="5"/>
</dbReference>
<dbReference type="SMART" id="SM00260">
    <property type="entry name" value="CheW"/>
    <property type="match status" value="1"/>
</dbReference>
<dbReference type="SUPFAM" id="SSF55874">
    <property type="entry name" value="ATPase domain of HSP90 chaperone/DNA topoisomerase II/histidine kinase"/>
    <property type="match status" value="1"/>
</dbReference>
<dbReference type="InterPro" id="IPR011006">
    <property type="entry name" value="CheY-like_superfamily"/>
</dbReference>
<dbReference type="EC" id="2.7.13.3" evidence="2"/>
<reference evidence="16 17" key="1">
    <citation type="submission" date="2021-05" db="EMBL/GenBank/DDBJ databases">
        <title>Genetic and Functional Diversity in Clade A Lucinid endosymbionts from the Bahamas.</title>
        <authorList>
            <person name="Giani N.M."/>
            <person name="Engel A.S."/>
            <person name="Campbell B.J."/>
        </authorList>
    </citation>
    <scope>NUCLEOTIDE SEQUENCE [LARGE SCALE GENOMIC DNA]</scope>
    <source>
        <strain evidence="16">LUC16012Gg_MoonRockCtena</strain>
    </source>
</reference>
<dbReference type="SUPFAM" id="SSF50341">
    <property type="entry name" value="CheW-like"/>
    <property type="match status" value="1"/>
</dbReference>
<dbReference type="SMART" id="SM00073">
    <property type="entry name" value="HPT"/>
    <property type="match status" value="5"/>
</dbReference>
<feature type="domain" description="CheW-like" evidence="14">
    <location>
        <begin position="2147"/>
        <end position="2285"/>
    </location>
</feature>
<dbReference type="SMART" id="SM00448">
    <property type="entry name" value="REC"/>
    <property type="match status" value="1"/>
</dbReference>
<evidence type="ECO:0000256" key="3">
    <source>
        <dbReference type="ARBA" id="ARBA00021495"/>
    </source>
</evidence>
<dbReference type="InterPro" id="IPR004105">
    <property type="entry name" value="CheA-like_dim"/>
</dbReference>
<feature type="domain" description="Response regulatory" evidence="13">
    <location>
        <begin position="2307"/>
        <end position="2423"/>
    </location>
</feature>
<evidence type="ECO:0000256" key="2">
    <source>
        <dbReference type="ARBA" id="ARBA00012438"/>
    </source>
</evidence>
<dbReference type="PANTHER" id="PTHR43395:SF8">
    <property type="entry name" value="HISTIDINE KINASE"/>
    <property type="match status" value="1"/>
</dbReference>
<dbReference type="GO" id="GO:0006935">
    <property type="term" value="P:chemotaxis"/>
    <property type="evidence" value="ECO:0007669"/>
    <property type="project" value="InterPro"/>
</dbReference>
<dbReference type="CDD" id="cd17546">
    <property type="entry name" value="REC_hyHK_CKI1_RcsC-like"/>
    <property type="match status" value="1"/>
</dbReference>
<dbReference type="PROSITE" id="PS50851">
    <property type="entry name" value="CHEW"/>
    <property type="match status" value="1"/>
</dbReference>
<name>A0A944MA74_9GAMM</name>
<dbReference type="PROSITE" id="PS50894">
    <property type="entry name" value="HPT"/>
    <property type="match status" value="5"/>
</dbReference>
<dbReference type="Pfam" id="PF02518">
    <property type="entry name" value="HATPase_c"/>
    <property type="match status" value="1"/>
</dbReference>